<evidence type="ECO:0000313" key="1">
    <source>
        <dbReference type="EnsemblPlants" id="OGLUM04G01760.1"/>
    </source>
</evidence>
<dbReference type="EnsemblPlants" id="OGLUM04G01760.1">
    <property type="protein sequence ID" value="OGLUM04G01760.1"/>
    <property type="gene ID" value="OGLUM04G01760"/>
</dbReference>
<accession>A0A0D9ZGV3</accession>
<proteinExistence type="predicted"/>
<evidence type="ECO:0000313" key="2">
    <source>
        <dbReference type="Proteomes" id="UP000026961"/>
    </source>
</evidence>
<dbReference type="AlphaFoldDB" id="A0A0D9ZGV3"/>
<name>A0A0D9ZGV3_9ORYZ</name>
<reference evidence="1" key="1">
    <citation type="submission" date="2015-04" db="UniProtKB">
        <authorList>
            <consortium name="EnsemblPlants"/>
        </authorList>
    </citation>
    <scope>IDENTIFICATION</scope>
</reference>
<protein>
    <submittedName>
        <fullName evidence="1">Uncharacterized protein</fullName>
    </submittedName>
</protein>
<dbReference type="HOGENOM" id="CLU_2065148_0_0_1"/>
<dbReference type="Proteomes" id="UP000026961">
    <property type="component" value="Chromosome 4"/>
</dbReference>
<keyword evidence="2" id="KW-1185">Reference proteome</keyword>
<dbReference type="Gramene" id="OGLUM04G01760.1">
    <property type="protein sequence ID" value="OGLUM04G01760.1"/>
    <property type="gene ID" value="OGLUM04G01760"/>
</dbReference>
<sequence length="119" mass="12781">MAPRLSEGGGGDGIPWTEYWVQGDRRRAIVKVALARVSLTMCGGCRGTGKRCFGDGGERRDGGADGGLPRDGEVDAAAADVEGALVWVAQRQVHPRFSSVCLGQFRCEDGGDWRNRDEE</sequence>
<reference evidence="1" key="2">
    <citation type="submission" date="2018-05" db="EMBL/GenBank/DDBJ databases">
        <title>OgluRS3 (Oryza glumaepatula Reference Sequence Version 3).</title>
        <authorList>
            <person name="Zhang J."/>
            <person name="Kudrna D."/>
            <person name="Lee S."/>
            <person name="Talag J."/>
            <person name="Welchert J."/>
            <person name="Wing R.A."/>
        </authorList>
    </citation>
    <scope>NUCLEOTIDE SEQUENCE [LARGE SCALE GENOMIC DNA]</scope>
</reference>
<organism evidence="1">
    <name type="scientific">Oryza glumipatula</name>
    <dbReference type="NCBI Taxonomy" id="40148"/>
    <lineage>
        <taxon>Eukaryota</taxon>
        <taxon>Viridiplantae</taxon>
        <taxon>Streptophyta</taxon>
        <taxon>Embryophyta</taxon>
        <taxon>Tracheophyta</taxon>
        <taxon>Spermatophyta</taxon>
        <taxon>Magnoliopsida</taxon>
        <taxon>Liliopsida</taxon>
        <taxon>Poales</taxon>
        <taxon>Poaceae</taxon>
        <taxon>BOP clade</taxon>
        <taxon>Oryzoideae</taxon>
        <taxon>Oryzeae</taxon>
        <taxon>Oryzinae</taxon>
        <taxon>Oryza</taxon>
    </lineage>
</organism>